<keyword evidence="2" id="KW-1185">Reference proteome</keyword>
<gene>
    <name evidence="1" type="ORF">HPB49_000688</name>
</gene>
<accession>A0ACB8CUC8</accession>
<sequence>MLSLLAAAATVSTTDFVNFIIARMLLTGSLGAVALAMAVEMFEASYSQRQRQLSVCFAHMVVSLVALLPQLLSSVVLDRRAVCLAVLLCAFAMLVMVLACVEESPRWLRALFEAAAVADSRAPTSLTALHRFTLGVSSLIARKYSKIIGKMRFRKQPTVGSLGLLFDQALRTRTLVLAFTLFALLNSLPAPAADVDAPSLEHLQEVTRPVLRVCSIVAADQLLRECTRREALLLALPCVCLLVCAEAVAEATAAESTLPLIRELLLNSVLANLTMVCVYCLELYPTSTRATGLGSVYFAGGVCATASPLLLELCLERPLLHVSAVPLTVAAMFVVTLLPETKDASLPETVFDLEGHVRRLGSTDVEDLFADPDVSAERAYGVDVVALDIAVGLEMRLALFLKTGFVQRE</sequence>
<dbReference type="Proteomes" id="UP000821865">
    <property type="component" value="Chromosome 4"/>
</dbReference>
<evidence type="ECO:0000313" key="1">
    <source>
        <dbReference type="EMBL" id="KAH7952731.1"/>
    </source>
</evidence>
<reference evidence="1" key="1">
    <citation type="submission" date="2020-05" db="EMBL/GenBank/DDBJ databases">
        <title>Large-scale comparative analyses of tick genomes elucidate their genetic diversity and vector capacities.</title>
        <authorList>
            <person name="Jia N."/>
            <person name="Wang J."/>
            <person name="Shi W."/>
            <person name="Du L."/>
            <person name="Sun Y."/>
            <person name="Zhan W."/>
            <person name="Jiang J."/>
            <person name="Wang Q."/>
            <person name="Zhang B."/>
            <person name="Ji P."/>
            <person name="Sakyi L.B."/>
            <person name="Cui X."/>
            <person name="Yuan T."/>
            <person name="Jiang B."/>
            <person name="Yang W."/>
            <person name="Lam T.T.-Y."/>
            <person name="Chang Q."/>
            <person name="Ding S."/>
            <person name="Wang X."/>
            <person name="Zhu J."/>
            <person name="Ruan X."/>
            <person name="Zhao L."/>
            <person name="Wei J."/>
            <person name="Que T."/>
            <person name="Du C."/>
            <person name="Cheng J."/>
            <person name="Dai P."/>
            <person name="Han X."/>
            <person name="Huang E."/>
            <person name="Gao Y."/>
            <person name="Liu J."/>
            <person name="Shao H."/>
            <person name="Ye R."/>
            <person name="Li L."/>
            <person name="Wei W."/>
            <person name="Wang X."/>
            <person name="Wang C."/>
            <person name="Yang T."/>
            <person name="Huo Q."/>
            <person name="Li W."/>
            <person name="Guo W."/>
            <person name="Chen H."/>
            <person name="Zhou L."/>
            <person name="Ni X."/>
            <person name="Tian J."/>
            <person name="Zhou Y."/>
            <person name="Sheng Y."/>
            <person name="Liu T."/>
            <person name="Pan Y."/>
            <person name="Xia L."/>
            <person name="Li J."/>
            <person name="Zhao F."/>
            <person name="Cao W."/>
        </authorList>
    </citation>
    <scope>NUCLEOTIDE SEQUENCE</scope>
    <source>
        <strain evidence="1">Dsil-2018</strain>
    </source>
</reference>
<name>A0ACB8CUC8_DERSI</name>
<dbReference type="EMBL" id="CM023473">
    <property type="protein sequence ID" value="KAH7952731.1"/>
    <property type="molecule type" value="Genomic_DNA"/>
</dbReference>
<organism evidence="1 2">
    <name type="scientific">Dermacentor silvarum</name>
    <name type="common">Tick</name>
    <dbReference type="NCBI Taxonomy" id="543639"/>
    <lineage>
        <taxon>Eukaryota</taxon>
        <taxon>Metazoa</taxon>
        <taxon>Ecdysozoa</taxon>
        <taxon>Arthropoda</taxon>
        <taxon>Chelicerata</taxon>
        <taxon>Arachnida</taxon>
        <taxon>Acari</taxon>
        <taxon>Parasitiformes</taxon>
        <taxon>Ixodida</taxon>
        <taxon>Ixodoidea</taxon>
        <taxon>Ixodidae</taxon>
        <taxon>Rhipicephalinae</taxon>
        <taxon>Dermacentor</taxon>
    </lineage>
</organism>
<evidence type="ECO:0000313" key="2">
    <source>
        <dbReference type="Proteomes" id="UP000821865"/>
    </source>
</evidence>
<proteinExistence type="predicted"/>
<protein>
    <submittedName>
        <fullName evidence="1">Uncharacterized protein</fullName>
    </submittedName>
</protein>
<comment type="caution">
    <text evidence="1">The sequence shown here is derived from an EMBL/GenBank/DDBJ whole genome shotgun (WGS) entry which is preliminary data.</text>
</comment>